<dbReference type="AlphaFoldDB" id="A0A9W9HLE2"/>
<comment type="caution">
    <text evidence="2">The sequence shown here is derived from an EMBL/GenBank/DDBJ whole genome shotgun (WGS) entry which is preliminary data.</text>
</comment>
<evidence type="ECO:0000259" key="1">
    <source>
        <dbReference type="Pfam" id="PF24969"/>
    </source>
</evidence>
<accession>A0A9W9HLE2</accession>
<evidence type="ECO:0000313" key="2">
    <source>
        <dbReference type="EMBL" id="KAJ5152268.1"/>
    </source>
</evidence>
<keyword evidence="3" id="KW-1185">Reference proteome</keyword>
<name>A0A9W9HLE2_9EURO</name>
<dbReference type="EMBL" id="JAPQKO010000008">
    <property type="protein sequence ID" value="KAJ5152268.1"/>
    <property type="molecule type" value="Genomic_DNA"/>
</dbReference>
<dbReference type="Gene3D" id="3.80.10.10">
    <property type="entry name" value="Ribonuclease Inhibitor"/>
    <property type="match status" value="1"/>
</dbReference>
<gene>
    <name evidence="2" type="ORF">N7492_010563</name>
</gene>
<feature type="domain" description="Leucine-rich repeat" evidence="1">
    <location>
        <begin position="192"/>
        <end position="409"/>
    </location>
</feature>
<reference evidence="2" key="2">
    <citation type="journal article" date="2023" name="IMA Fungus">
        <title>Comparative genomic study of the Penicillium genus elucidates a diverse pangenome and 15 lateral gene transfer events.</title>
        <authorList>
            <person name="Petersen C."/>
            <person name="Sorensen T."/>
            <person name="Nielsen M.R."/>
            <person name="Sondergaard T.E."/>
            <person name="Sorensen J.L."/>
            <person name="Fitzpatrick D.A."/>
            <person name="Frisvad J.C."/>
            <person name="Nielsen K.L."/>
        </authorList>
    </citation>
    <scope>NUCLEOTIDE SEQUENCE</scope>
    <source>
        <strain evidence="2">IBT 21917</strain>
    </source>
</reference>
<dbReference type="InterPro" id="IPR032675">
    <property type="entry name" value="LRR_dom_sf"/>
</dbReference>
<proteinExistence type="predicted"/>
<evidence type="ECO:0000313" key="3">
    <source>
        <dbReference type="Proteomes" id="UP001146351"/>
    </source>
</evidence>
<sequence length="441" mass="49394">MLIDLPTEVLVLIGEHLPRQNDLYHLVVSSRRLSDALLPSLYADVTLCNTVAHPSVQVSCFFYAVTRHPKLARAVRSLALEVWDLPCDFYHRVRVQDSIPIEPDKPAVAYDADIIDPLLTKANVSEAERVGWAKDIHNGITDAWLALTVPQLTQLRKIRITWPNKCGDVQGLDGWFSSMLTRASREESPRFPHLEEAYFTWWDTENSVGSHVMLPFFHFPAMRRLSGCQVEDQSDERNPASIVPTSGITTIALCCAGGTDGGLRDWIAACKALEVFSFDFGGPLVTELGYNPAPIVQSLLLHRTTMVSIHIRQLHEYEIDDEEDKIQSFAEFTALKHLSIDVFDLVEMTTVEDLQNAFPSSLETLRLRYSDWELLGRITPLLQGLVATRFWPQLATLTIEAARIPTDDQDASGESALRTELNGLELRCQEAGISLTSAVIQ</sequence>
<dbReference type="InterPro" id="IPR056867">
    <property type="entry name" value="LRR_15"/>
</dbReference>
<protein>
    <recommendedName>
        <fullName evidence="1">Leucine-rich repeat domain-containing protein</fullName>
    </recommendedName>
</protein>
<organism evidence="2 3">
    <name type="scientific">Penicillium capsulatum</name>
    <dbReference type="NCBI Taxonomy" id="69766"/>
    <lineage>
        <taxon>Eukaryota</taxon>
        <taxon>Fungi</taxon>
        <taxon>Dikarya</taxon>
        <taxon>Ascomycota</taxon>
        <taxon>Pezizomycotina</taxon>
        <taxon>Eurotiomycetes</taxon>
        <taxon>Eurotiomycetidae</taxon>
        <taxon>Eurotiales</taxon>
        <taxon>Aspergillaceae</taxon>
        <taxon>Penicillium</taxon>
    </lineage>
</organism>
<dbReference type="Pfam" id="PF24969">
    <property type="entry name" value="LRR_15"/>
    <property type="match status" value="1"/>
</dbReference>
<dbReference type="Proteomes" id="UP001146351">
    <property type="component" value="Unassembled WGS sequence"/>
</dbReference>
<dbReference type="OrthoDB" id="2520703at2759"/>
<reference evidence="2" key="1">
    <citation type="submission" date="2022-11" db="EMBL/GenBank/DDBJ databases">
        <authorList>
            <person name="Petersen C."/>
        </authorList>
    </citation>
    <scope>NUCLEOTIDE SEQUENCE</scope>
    <source>
        <strain evidence="2">IBT 21917</strain>
    </source>
</reference>